<gene>
    <name evidence="2" type="ORF">PT974_04489</name>
</gene>
<dbReference type="EMBL" id="JAVFKD010000004">
    <property type="protein sequence ID" value="KAK5996062.1"/>
    <property type="molecule type" value="Genomic_DNA"/>
</dbReference>
<reference evidence="2 3" key="1">
    <citation type="submission" date="2024-01" db="EMBL/GenBank/DDBJ databases">
        <title>Complete genome of Cladobotryum mycophilum ATHUM6906.</title>
        <authorList>
            <person name="Christinaki A.C."/>
            <person name="Myridakis A.I."/>
            <person name="Kouvelis V.N."/>
        </authorList>
    </citation>
    <scope>NUCLEOTIDE SEQUENCE [LARGE SCALE GENOMIC DNA]</scope>
    <source>
        <strain evidence="2 3">ATHUM6906</strain>
    </source>
</reference>
<keyword evidence="1" id="KW-0732">Signal</keyword>
<evidence type="ECO:0000256" key="1">
    <source>
        <dbReference type="SAM" id="SignalP"/>
    </source>
</evidence>
<evidence type="ECO:0000313" key="2">
    <source>
        <dbReference type="EMBL" id="KAK5996062.1"/>
    </source>
</evidence>
<feature type="chain" id="PRO_5046105265" evidence="1">
    <location>
        <begin position="17"/>
        <end position="201"/>
    </location>
</feature>
<evidence type="ECO:0000313" key="3">
    <source>
        <dbReference type="Proteomes" id="UP001338125"/>
    </source>
</evidence>
<protein>
    <submittedName>
        <fullName evidence="2">Uncharacterized protein</fullName>
    </submittedName>
</protein>
<accession>A0ABR0SVY8</accession>
<keyword evidence="3" id="KW-1185">Reference proteome</keyword>
<feature type="signal peptide" evidence="1">
    <location>
        <begin position="1"/>
        <end position="16"/>
    </location>
</feature>
<comment type="caution">
    <text evidence="2">The sequence shown here is derived from an EMBL/GenBank/DDBJ whole genome shotgun (WGS) entry which is preliminary data.</text>
</comment>
<organism evidence="2 3">
    <name type="scientific">Cladobotryum mycophilum</name>
    <dbReference type="NCBI Taxonomy" id="491253"/>
    <lineage>
        <taxon>Eukaryota</taxon>
        <taxon>Fungi</taxon>
        <taxon>Dikarya</taxon>
        <taxon>Ascomycota</taxon>
        <taxon>Pezizomycotina</taxon>
        <taxon>Sordariomycetes</taxon>
        <taxon>Hypocreomycetidae</taxon>
        <taxon>Hypocreales</taxon>
        <taxon>Hypocreaceae</taxon>
        <taxon>Cladobotryum</taxon>
    </lineage>
</organism>
<proteinExistence type="predicted"/>
<name>A0ABR0SVY8_9HYPO</name>
<sequence>MLVHALTLGLAGLAIASPAAKKPPYTKSQSKGFFLGARASFGGSTLNDGYYITAIGTNGTHNFLRINDEDPPMTFYQTSATGPIMTDTDSGPLGLTAVKSADDAFSNVVLQPNGKGISISAHSEPFALLAPGVYFVDYADYADWHYILRQAPDGTSDPPGGLAAIMPECTDLDESTAGSQAAVDSDCYANLKDIDWWKYRS</sequence>
<dbReference type="Proteomes" id="UP001338125">
    <property type="component" value="Unassembled WGS sequence"/>
</dbReference>